<dbReference type="HOGENOM" id="CLU_100937_0_0_6"/>
<gene>
    <name evidence="1" type="ordered locus">swp_1625</name>
</gene>
<keyword evidence="2" id="KW-1185">Reference proteome</keyword>
<dbReference type="STRING" id="225849.swp_1625"/>
<dbReference type="AlphaFoldDB" id="B8CL78"/>
<name>B8CL78_SHEPW</name>
<sequence length="233" mass="26870">MISVNPAATPKIILIGEEKTPVVIIDDFSLSTDDIITYATTEADFNDDLNSYYPGIRAKLPREYAKTVIDAVFQGIYQCYHIPRQLRLKPQSLFLSLITREESALSTLQRMPHFDTPKPFYFAIMHYLNPNEHGPTGFFRHKPTQWERISEQRCQPYFDAVQKHNELNGAPKQGYCNQSNHHFDLYEQIEYRPNRLVIYPGNLLHSSIVNSAKDIDSSPDTGRLTANIFIDFQ</sequence>
<protein>
    <recommendedName>
        <fullName evidence="3">2OG-Fe(II) oxygenase</fullName>
    </recommendedName>
</protein>
<dbReference type="Pfam" id="PF20043">
    <property type="entry name" value="DUF6445"/>
    <property type="match status" value="1"/>
</dbReference>
<dbReference type="InterPro" id="IPR045617">
    <property type="entry name" value="DUF6445"/>
</dbReference>
<dbReference type="EMBL" id="CP000472">
    <property type="protein sequence ID" value="ACJ28404.1"/>
    <property type="molecule type" value="Genomic_DNA"/>
</dbReference>
<reference evidence="1 2" key="1">
    <citation type="journal article" date="2008" name="PLoS ONE">
        <title>Environmental adaptation: genomic analysis of the piezotolerant and psychrotolerant deep-sea iron reducing bacterium Shewanella piezotolerans WP3.</title>
        <authorList>
            <person name="Wang F."/>
            <person name="Wang J."/>
            <person name="Jian H."/>
            <person name="Zhang B."/>
            <person name="Li S."/>
            <person name="Wang F."/>
            <person name="Zeng X."/>
            <person name="Gao L."/>
            <person name="Bartlett D.H."/>
            <person name="Yu J."/>
            <person name="Hu S."/>
            <person name="Xiao X."/>
        </authorList>
    </citation>
    <scope>NUCLEOTIDE SEQUENCE [LARGE SCALE GENOMIC DNA]</scope>
    <source>
        <strain evidence="2">WP3 / JCM 13877</strain>
    </source>
</reference>
<accession>B8CL78</accession>
<organism evidence="1 2">
    <name type="scientific">Shewanella piezotolerans (strain WP3 / JCM 13877)</name>
    <dbReference type="NCBI Taxonomy" id="225849"/>
    <lineage>
        <taxon>Bacteria</taxon>
        <taxon>Pseudomonadati</taxon>
        <taxon>Pseudomonadota</taxon>
        <taxon>Gammaproteobacteria</taxon>
        <taxon>Alteromonadales</taxon>
        <taxon>Shewanellaceae</taxon>
        <taxon>Shewanella</taxon>
    </lineage>
</organism>
<evidence type="ECO:0008006" key="3">
    <source>
        <dbReference type="Google" id="ProtNLM"/>
    </source>
</evidence>
<dbReference type="eggNOG" id="COG0665">
    <property type="taxonomic scope" value="Bacteria"/>
</dbReference>
<dbReference type="Proteomes" id="UP000000753">
    <property type="component" value="Chromosome"/>
</dbReference>
<proteinExistence type="predicted"/>
<evidence type="ECO:0000313" key="1">
    <source>
        <dbReference type="EMBL" id="ACJ28404.1"/>
    </source>
</evidence>
<dbReference type="KEGG" id="swp:swp_1625"/>
<evidence type="ECO:0000313" key="2">
    <source>
        <dbReference type="Proteomes" id="UP000000753"/>
    </source>
</evidence>